<sequence>MTQAAVPAQPITQLTADQFKKSLPEKLRGSITPEIMNTLNGMLADPDMCEAYRDNLLGYTHVMNEGKFKLDGYIHAVKYVSHKLMGCTNIDAFSRTFPDKIQRWTMQNYASKDIASYVSAYNKSKLVNLILEQTLIPTHVLNADIYQKAINVQAELMMTATSEKVRCEAANSLLTHLKAPEKTKLQIDVSAGTSSLLQDLRANVAALAEMEQRMISSNQITAREAAERKLVFEQAEDAEIIQ</sequence>
<evidence type="ECO:0008006" key="3">
    <source>
        <dbReference type="Google" id="ProtNLM"/>
    </source>
</evidence>
<dbReference type="Proteomes" id="UP000203732">
    <property type="component" value="Segment"/>
</dbReference>
<dbReference type="OrthoDB" id="7923at10239"/>
<reference evidence="1 2" key="1">
    <citation type="submission" date="2015-07" db="EMBL/GenBank/DDBJ databases">
        <title>Characterization of Pseudomonas aeruginosa phage KPP21 belonging to family Podoviridae genus N4-like viruses, isolated in Japan.</title>
        <authorList>
            <person name="Shigehisa R."/>
            <person name="Uchiyama J."/>
            <person name="Kato S."/>
            <person name="Takemura-Uchiyama I."/>
            <person name="Ujihara T."/>
            <person name="Sakaguchi Y."/>
            <person name="Okamoto N."/>
            <person name="Shimakura H."/>
            <person name="Daibata M."/>
            <person name="Sakaguchi M."/>
            <person name="Matsuzaki S."/>
        </authorList>
    </citation>
    <scope>NUCLEOTIDE SEQUENCE [LARGE SCALE GENOMIC DNA]</scope>
</reference>
<proteinExistence type="predicted"/>
<accession>A0A0H5AXR1</accession>
<organism evidence="1 2">
    <name type="scientific">Pseudomonas phage KPP21</name>
    <dbReference type="NCBI Taxonomy" id="1678082"/>
    <lineage>
        <taxon>Viruses</taxon>
        <taxon>Duplodnaviria</taxon>
        <taxon>Heunggongvirae</taxon>
        <taxon>Uroviricota</taxon>
        <taxon>Caudoviricetes</taxon>
        <taxon>Schitoviridae</taxon>
        <taxon>Migulavirinae</taxon>
        <taxon>Luzseptimavirus</taxon>
        <taxon>Luzseptimavirus KPP21</taxon>
    </lineage>
</organism>
<dbReference type="GeneID" id="26645230"/>
<protein>
    <recommendedName>
        <fullName evidence="3">N4 gp69-like protein</fullName>
    </recommendedName>
</protein>
<evidence type="ECO:0000313" key="2">
    <source>
        <dbReference type="Proteomes" id="UP000203732"/>
    </source>
</evidence>
<organismHost>
    <name type="scientific">Pseudomonas aeruginosa</name>
    <dbReference type="NCBI Taxonomy" id="287"/>
</organismHost>
<dbReference type="RefSeq" id="YP_009218963.1">
    <property type="nucleotide sequence ID" value="NC_029017.1"/>
</dbReference>
<keyword evidence="2" id="KW-1185">Reference proteome</keyword>
<dbReference type="EMBL" id="LC064302">
    <property type="protein sequence ID" value="BAR94573.1"/>
    <property type="molecule type" value="Genomic_DNA"/>
</dbReference>
<name>A0A0H5AXR1_BPK21</name>
<evidence type="ECO:0000313" key="1">
    <source>
        <dbReference type="EMBL" id="BAR94573.1"/>
    </source>
</evidence>
<dbReference type="KEGG" id="vg:26645230"/>